<dbReference type="KEGG" id="bot:CIT37_35265"/>
<dbReference type="AlphaFoldDB" id="A0A2U8PGA1"/>
<gene>
    <name evidence="1" type="ORF">CIT37_35265</name>
</gene>
<accession>A0A2U8PGA1</accession>
<name>A0A2U8PGA1_9BRAD</name>
<evidence type="ECO:0000313" key="1">
    <source>
        <dbReference type="EMBL" id="AWL96805.1"/>
    </source>
</evidence>
<reference evidence="1 2" key="2">
    <citation type="journal article" date="2017" name="Syst. Appl. Microbiol.">
        <title>Soybeans inoculated with root zone soils of Canadian native legumes harbour diverse and novel Bradyrhizobium spp. that possess agricultural potential.</title>
        <authorList>
            <person name="Bromfield E.S.P."/>
            <person name="Cloutier S."/>
            <person name="Tambong J.T."/>
            <person name="Tran Thi T.V."/>
        </authorList>
    </citation>
    <scope>NUCLEOTIDE SEQUENCE [LARGE SCALE GENOMIC DNA]</scope>
    <source>
        <strain evidence="1 2">OO99</strain>
    </source>
</reference>
<reference evidence="1 2" key="1">
    <citation type="journal article" date="2014" name="Int. J. Syst. Evol. Microbiol.">
        <title>Bradyrhizobium ottawaense sp. nov., a symbiotic nitrogen fixing bacterium from root nodules of soybeans in Canada.</title>
        <authorList>
            <person name="Yu X."/>
            <person name="Cloutier S."/>
            <person name="Tambong J.T."/>
            <person name="Bromfield E.S."/>
        </authorList>
    </citation>
    <scope>NUCLEOTIDE SEQUENCE [LARGE SCALE GENOMIC DNA]</scope>
    <source>
        <strain evidence="1 2">OO99</strain>
    </source>
</reference>
<evidence type="ECO:0000313" key="2">
    <source>
        <dbReference type="Proteomes" id="UP000215703"/>
    </source>
</evidence>
<protein>
    <submittedName>
        <fullName evidence="1">Uncharacterized protein</fullName>
    </submittedName>
</protein>
<sequence>MKWLLSPNRNATDRTVLIHARLCRLIHVERGGHWRADGALVTRLAKMALRRLPRDPHELGDVLHGLGEIAARSHIALEEPLIRSLRLLGRRVALEKILGAAFARDAKLRHPVQFNTIAMAQWLSRADFSWGTFDEAVNRLEHGDGLHDGRYGLTFSVRIVLALDPRVIDHWIKSHPNQPGLAAIGSAAIWMALPFDGEAMIAPLLRSRNAAICCIGAAAVVFPPGLREPPSFQDCMQRLGEGGIEASDTVWMTGMWIKRAVHERNWLEDRGKGEVARLRYVEQNPQAAVGGPHNADAEVSMLRARTEHGAQRHESVLVEIEKMLSDLAHAWPREGLSEGQMAALENIFAGTAEMRHRLAEKLSHQASRNSLLKKNIDQLKEFIGLKMEPGEISIEHFDPDERTFDALSTWAARSLILLYADDKRGAGKRTSDLVKGVADAATALVVQPFIAGRKPQAWQAIMARAACAGRFAFTVVDNMPEGERDKVAGLNELALSFAFTLLTARSTPNDTLYFALTAQSVQQMGHLPIPDAKREAWGLAEDLPDFARALALWSSPPLVSKHEVLASELFRRVATLPLSSRGQTLQMCQMLSLLDLATASSASPEREHLLSVIAALWKGAYQDWEPIAPRWAAIAEMLGKAVLTDGPERAQLRADPSFAHSYCRRLIDRPAGTDDRAT</sequence>
<organism evidence="1 2">
    <name type="scientific">Bradyrhizobium ottawaense</name>
    <dbReference type="NCBI Taxonomy" id="931866"/>
    <lineage>
        <taxon>Bacteria</taxon>
        <taxon>Pseudomonadati</taxon>
        <taxon>Pseudomonadota</taxon>
        <taxon>Alphaproteobacteria</taxon>
        <taxon>Hyphomicrobiales</taxon>
        <taxon>Nitrobacteraceae</taxon>
        <taxon>Bradyrhizobium</taxon>
    </lineage>
</organism>
<dbReference type="Proteomes" id="UP000215703">
    <property type="component" value="Chromosome"/>
</dbReference>
<proteinExistence type="predicted"/>
<dbReference type="EMBL" id="CP029425">
    <property type="protein sequence ID" value="AWL96805.1"/>
    <property type="molecule type" value="Genomic_DNA"/>
</dbReference>